<dbReference type="AlphaFoldDB" id="A0A151Z7S7"/>
<reference evidence="3 4" key="1">
    <citation type="submission" date="2015-12" db="EMBL/GenBank/DDBJ databases">
        <title>Dictyostelia acquired genes for synthesis and detection of signals that induce cell-type specialization by lateral gene transfer from prokaryotes.</title>
        <authorList>
            <person name="Gloeckner G."/>
            <person name="Schaap P."/>
        </authorList>
    </citation>
    <scope>NUCLEOTIDE SEQUENCE [LARGE SCALE GENOMIC DNA]</scope>
    <source>
        <strain evidence="3 4">TK</strain>
    </source>
</reference>
<sequence>MKLVNIILILLVVSILLCTVVSSTDNLHSKRHQSKGTTKSSKINNQEVVPPNPQDLQQQIHQQQQQIQQQIHQQQQQIQQQINQQQQQIQQQIKQQQQQTQQQQTHQQTSHSNHHYNSVNSNGETVSIVTQCDNNKCKTYESNVKMGNGDNNSYHSASKSKDGVDYYYTNNNGVENLIIKGIDPNSLSTQEREDIKEEFRASLGLSGKLPSQPKQEPVSPQQEPVSPQQEPASPQQEPVSQQQQTHTHEIPNSNPGWESQNLYDPFYVDFQKIRNDHQNKFNKLFKQADLSGWFHNVKGHFHNLFTNVFSSTMELDNGLPVSNTQSSSSDSKTINVNNDNNNIKIGEETVSNSAVSLEDQLDLIIEDLYQIDQQESILKSKLADISSYYQLVYSKVINENPTIEELIETESDRLYVLETRLKKLKFSLNQKKDVLEELIQSQESTKQQSSSNEQSQQQQPQQQPPRSTKNMNKPVVF</sequence>
<feature type="region of interest" description="Disordered" evidence="1">
    <location>
        <begin position="26"/>
        <end position="55"/>
    </location>
</feature>
<dbReference type="SUPFAM" id="SSF81995">
    <property type="entry name" value="beta-sandwich domain of Sec23/24"/>
    <property type="match status" value="1"/>
</dbReference>
<accession>A0A151Z7S7</accession>
<feature type="compositionally biased region" description="Polar residues" evidence="1">
    <location>
        <begin position="35"/>
        <end position="47"/>
    </location>
</feature>
<dbReference type="EMBL" id="LODT01000037">
    <property type="protein sequence ID" value="KYQ89985.1"/>
    <property type="molecule type" value="Genomic_DNA"/>
</dbReference>
<protein>
    <submittedName>
        <fullName evidence="3">Uncharacterized protein</fullName>
    </submittedName>
</protein>
<feature type="region of interest" description="Disordered" evidence="1">
    <location>
        <begin position="440"/>
        <end position="477"/>
    </location>
</feature>
<name>A0A151Z7S7_TIELA</name>
<feature type="signal peptide" evidence="2">
    <location>
        <begin position="1"/>
        <end position="23"/>
    </location>
</feature>
<feature type="chain" id="PRO_5007592942" evidence="2">
    <location>
        <begin position="24"/>
        <end position="477"/>
    </location>
</feature>
<proteinExistence type="predicted"/>
<dbReference type="OMA" id="HTHEIPN"/>
<evidence type="ECO:0000313" key="3">
    <source>
        <dbReference type="EMBL" id="KYQ89985.1"/>
    </source>
</evidence>
<organism evidence="3 4">
    <name type="scientific">Tieghemostelium lacteum</name>
    <name type="common">Slime mold</name>
    <name type="synonym">Dictyostelium lacteum</name>
    <dbReference type="NCBI Taxonomy" id="361077"/>
    <lineage>
        <taxon>Eukaryota</taxon>
        <taxon>Amoebozoa</taxon>
        <taxon>Evosea</taxon>
        <taxon>Eumycetozoa</taxon>
        <taxon>Dictyostelia</taxon>
        <taxon>Dictyosteliales</taxon>
        <taxon>Raperosteliaceae</taxon>
        <taxon>Tieghemostelium</taxon>
    </lineage>
</organism>
<evidence type="ECO:0000313" key="4">
    <source>
        <dbReference type="Proteomes" id="UP000076078"/>
    </source>
</evidence>
<gene>
    <name evidence="3" type="ORF">DLAC_08556</name>
</gene>
<evidence type="ECO:0000256" key="1">
    <source>
        <dbReference type="SAM" id="MobiDB-lite"/>
    </source>
</evidence>
<evidence type="ECO:0000256" key="2">
    <source>
        <dbReference type="SAM" id="SignalP"/>
    </source>
</evidence>
<comment type="caution">
    <text evidence="3">The sequence shown here is derived from an EMBL/GenBank/DDBJ whole genome shotgun (WGS) entry which is preliminary data.</text>
</comment>
<feature type="region of interest" description="Disordered" evidence="1">
    <location>
        <begin position="205"/>
        <end position="258"/>
    </location>
</feature>
<feature type="compositionally biased region" description="Low complexity" evidence="1">
    <location>
        <begin position="210"/>
        <end position="244"/>
    </location>
</feature>
<feature type="region of interest" description="Disordered" evidence="1">
    <location>
        <begin position="142"/>
        <end position="162"/>
    </location>
</feature>
<dbReference type="Proteomes" id="UP000076078">
    <property type="component" value="Unassembled WGS sequence"/>
</dbReference>
<dbReference type="STRING" id="361077.A0A151Z7S7"/>
<dbReference type="OrthoDB" id="21619at2759"/>
<keyword evidence="4" id="KW-1185">Reference proteome</keyword>
<feature type="compositionally biased region" description="Low complexity" evidence="1">
    <location>
        <begin position="440"/>
        <end position="467"/>
    </location>
</feature>
<dbReference type="InParanoid" id="A0A151Z7S7"/>
<keyword evidence="2" id="KW-0732">Signal</keyword>
<feature type="region of interest" description="Disordered" evidence="1">
    <location>
        <begin position="101"/>
        <end position="121"/>
    </location>
</feature>